<sequence>MKFFFLAIIIFLLLPSTVFATGISYNHKIFFEFGLSDIEVDVDYAGFGEPDSKSLIFYIDNPSEITIQNHELKSYNDYVYFIPARPGMNNYEFWLIKGEHKQKKFFIIGYTNEVAGDTWLERNGLVIDLTKLLFIGGMITIIILKLLNNRKQKNIS</sequence>
<organism evidence="2 3">
    <name type="scientific">Candidatus Magasanikbacteria bacterium CG10_big_fil_rev_8_21_14_0_10_38_6</name>
    <dbReference type="NCBI Taxonomy" id="1974647"/>
    <lineage>
        <taxon>Bacteria</taxon>
        <taxon>Candidatus Magasanikiibacteriota</taxon>
    </lineage>
</organism>
<feature type="transmembrane region" description="Helical" evidence="1">
    <location>
        <begin position="129"/>
        <end position="147"/>
    </location>
</feature>
<comment type="caution">
    <text evidence="2">The sequence shown here is derived from an EMBL/GenBank/DDBJ whole genome shotgun (WGS) entry which is preliminary data.</text>
</comment>
<evidence type="ECO:0000256" key="1">
    <source>
        <dbReference type="SAM" id="Phobius"/>
    </source>
</evidence>
<accession>A0A2M6P0J0</accession>
<proteinExistence type="predicted"/>
<dbReference type="EMBL" id="PFBW01000149">
    <property type="protein sequence ID" value="PIR77252.1"/>
    <property type="molecule type" value="Genomic_DNA"/>
</dbReference>
<dbReference type="Proteomes" id="UP000228528">
    <property type="component" value="Unassembled WGS sequence"/>
</dbReference>
<protein>
    <submittedName>
        <fullName evidence="2">Uncharacterized protein</fullName>
    </submittedName>
</protein>
<evidence type="ECO:0000313" key="2">
    <source>
        <dbReference type="EMBL" id="PIR77252.1"/>
    </source>
</evidence>
<keyword evidence="1" id="KW-0472">Membrane</keyword>
<dbReference type="AlphaFoldDB" id="A0A2M6P0J0"/>
<reference evidence="3" key="1">
    <citation type="submission" date="2017-09" db="EMBL/GenBank/DDBJ databases">
        <title>Depth-based differentiation of microbial function through sediment-hosted aquifers and enrichment of novel symbionts in the deep terrestrial subsurface.</title>
        <authorList>
            <person name="Probst A.J."/>
            <person name="Ladd B."/>
            <person name="Jarett J.K."/>
            <person name="Geller-Mcgrath D.E."/>
            <person name="Sieber C.M.K."/>
            <person name="Emerson J.B."/>
            <person name="Anantharaman K."/>
            <person name="Thomas B.C."/>
            <person name="Malmstrom R."/>
            <person name="Stieglmeier M."/>
            <person name="Klingl A."/>
            <person name="Woyke T."/>
            <person name="Ryan C.M."/>
            <person name="Banfield J.F."/>
        </authorList>
    </citation>
    <scope>NUCLEOTIDE SEQUENCE [LARGE SCALE GENOMIC DNA]</scope>
</reference>
<evidence type="ECO:0000313" key="3">
    <source>
        <dbReference type="Proteomes" id="UP000228528"/>
    </source>
</evidence>
<keyword evidence="1" id="KW-0812">Transmembrane</keyword>
<gene>
    <name evidence="2" type="ORF">COU30_03465</name>
</gene>
<name>A0A2M6P0J0_9BACT</name>
<keyword evidence="1" id="KW-1133">Transmembrane helix</keyword>